<organism evidence="1 2">
    <name type="scientific">Channa striata</name>
    <name type="common">Snakehead murrel</name>
    <name type="synonym">Ophicephalus striatus</name>
    <dbReference type="NCBI Taxonomy" id="64152"/>
    <lineage>
        <taxon>Eukaryota</taxon>
        <taxon>Metazoa</taxon>
        <taxon>Chordata</taxon>
        <taxon>Craniata</taxon>
        <taxon>Vertebrata</taxon>
        <taxon>Euteleostomi</taxon>
        <taxon>Actinopterygii</taxon>
        <taxon>Neopterygii</taxon>
        <taxon>Teleostei</taxon>
        <taxon>Neoteleostei</taxon>
        <taxon>Acanthomorphata</taxon>
        <taxon>Anabantaria</taxon>
        <taxon>Anabantiformes</taxon>
        <taxon>Channoidei</taxon>
        <taxon>Channidae</taxon>
        <taxon>Channa</taxon>
    </lineage>
</organism>
<evidence type="ECO:0000313" key="1">
    <source>
        <dbReference type="EMBL" id="KAK2840254.1"/>
    </source>
</evidence>
<evidence type="ECO:0000313" key="2">
    <source>
        <dbReference type="Proteomes" id="UP001187415"/>
    </source>
</evidence>
<proteinExistence type="predicted"/>
<protein>
    <submittedName>
        <fullName evidence="1">Uncharacterized protein</fullName>
    </submittedName>
</protein>
<reference evidence="1" key="1">
    <citation type="submission" date="2023-07" db="EMBL/GenBank/DDBJ databases">
        <title>Chromosome-level Genome Assembly of Striped Snakehead (Channa striata).</title>
        <authorList>
            <person name="Liu H."/>
        </authorList>
    </citation>
    <scope>NUCLEOTIDE SEQUENCE</scope>
    <source>
        <strain evidence="1">Gz</strain>
        <tissue evidence="1">Muscle</tissue>
    </source>
</reference>
<dbReference type="Proteomes" id="UP001187415">
    <property type="component" value="Unassembled WGS sequence"/>
</dbReference>
<sequence>MTTRQTLWPCFPLTFPYAVTAPTPSYLANDCAGLLLPPPQVFPHQRRTANGNRTRNNRKFFLDRSLFELLAAHPYLALTDQQLLGWYLRLSPEDRKIILEEGGLYQFLQRHPALELSKHHVYVKANYDFNPAAETNFTVNMEQGTCRNPMLRSHLSVTQDQSVYFRHTNISPLHSESSTFPECYRVGSIQRDGAESNNGAAASQQNEKTSTVLCAWLKQTTQRNRL</sequence>
<comment type="caution">
    <text evidence="1">The sequence shown here is derived from an EMBL/GenBank/DDBJ whole genome shotgun (WGS) entry which is preliminary data.</text>
</comment>
<dbReference type="EMBL" id="JAUPFM010000010">
    <property type="protein sequence ID" value="KAK2840254.1"/>
    <property type="molecule type" value="Genomic_DNA"/>
</dbReference>
<name>A0AA88SKZ5_CHASR</name>
<keyword evidence="2" id="KW-1185">Reference proteome</keyword>
<accession>A0AA88SKZ5</accession>
<gene>
    <name evidence="1" type="ORF">Q5P01_013994</name>
</gene>
<dbReference type="AlphaFoldDB" id="A0AA88SKZ5"/>